<organism evidence="1 2">
    <name type="scientific">Streptococcus caprae</name>
    <dbReference type="NCBI Taxonomy" id="1640501"/>
    <lineage>
        <taxon>Bacteria</taxon>
        <taxon>Bacillati</taxon>
        <taxon>Bacillota</taxon>
        <taxon>Bacilli</taxon>
        <taxon>Lactobacillales</taxon>
        <taxon>Streptococcaceae</taxon>
        <taxon>Streptococcus</taxon>
    </lineage>
</organism>
<comment type="caution">
    <text evidence="1">The sequence shown here is derived from an EMBL/GenBank/DDBJ whole genome shotgun (WGS) entry which is preliminary data.</text>
</comment>
<proteinExistence type="predicted"/>
<reference evidence="2" key="1">
    <citation type="journal article" date="2019" name="Int. J. Syst. Evol. Microbiol.">
        <title>The Global Catalogue of Microorganisms (GCM) 10K type strain sequencing project: providing services to taxonomists for standard genome sequencing and annotation.</title>
        <authorList>
            <consortium name="The Broad Institute Genomics Platform"/>
            <consortium name="The Broad Institute Genome Sequencing Center for Infectious Disease"/>
            <person name="Wu L."/>
            <person name="Ma J."/>
        </authorList>
    </citation>
    <scope>NUCLEOTIDE SEQUENCE [LARGE SCALE GENOMIC DNA]</scope>
    <source>
        <strain evidence="2">CCUG 67170</strain>
    </source>
</reference>
<protein>
    <submittedName>
        <fullName evidence="1">Type III toxin-antitoxin system ToxN/AbiQ family toxin</fullName>
    </submittedName>
</protein>
<keyword evidence="2" id="KW-1185">Reference proteome</keyword>
<accession>A0ABV8CX58</accession>
<dbReference type="Proteomes" id="UP001595807">
    <property type="component" value="Unassembled WGS sequence"/>
</dbReference>
<dbReference type="Gene3D" id="3.10.129.130">
    <property type="match status" value="1"/>
</dbReference>
<sequence>MGNIDSEVEYSQFYKTSTHKKLFSGVITTVDGQKYFIAFASAKKSHENQS</sequence>
<dbReference type="RefSeq" id="WP_380427355.1">
    <property type="nucleotide sequence ID" value="NZ_JBHRZV010000051.1"/>
</dbReference>
<name>A0ABV8CX58_9STRE</name>
<evidence type="ECO:0000313" key="1">
    <source>
        <dbReference type="EMBL" id="MFC3928623.1"/>
    </source>
</evidence>
<evidence type="ECO:0000313" key="2">
    <source>
        <dbReference type="Proteomes" id="UP001595807"/>
    </source>
</evidence>
<dbReference type="EMBL" id="JBHRZV010000051">
    <property type="protein sequence ID" value="MFC3928623.1"/>
    <property type="molecule type" value="Genomic_DNA"/>
</dbReference>
<gene>
    <name evidence="1" type="ORF">ACFORF_08625</name>
</gene>
<dbReference type="InterPro" id="IPR053735">
    <property type="entry name" value="Type_III_TA_endoRNase"/>
</dbReference>